<comment type="catalytic activity">
    <reaction evidence="1">
        <text>ATP + protein L-histidine = ADP + protein N-phospho-L-histidine.</text>
        <dbReference type="EC" id="2.7.13.3"/>
    </reaction>
</comment>
<keyword evidence="17" id="KW-1185">Reference proteome</keyword>
<evidence type="ECO:0000256" key="12">
    <source>
        <dbReference type="ARBA" id="ARBA00023012"/>
    </source>
</evidence>
<dbReference type="InterPro" id="IPR050640">
    <property type="entry name" value="Bact_2-comp_sensor_kinase"/>
</dbReference>
<dbReference type="GO" id="GO:0071555">
    <property type="term" value="P:cell wall organization"/>
    <property type="evidence" value="ECO:0007669"/>
    <property type="project" value="InterPro"/>
</dbReference>
<keyword evidence="9 16" id="KW-0418">Kinase</keyword>
<dbReference type="EMBL" id="PVNS01000001">
    <property type="protein sequence ID" value="PRO67098.1"/>
    <property type="molecule type" value="Genomic_DNA"/>
</dbReference>
<evidence type="ECO:0000256" key="13">
    <source>
        <dbReference type="ARBA" id="ARBA00023136"/>
    </source>
</evidence>
<accession>A0A2P6MLE4</accession>
<dbReference type="SMART" id="SM00065">
    <property type="entry name" value="GAF"/>
    <property type="match status" value="1"/>
</dbReference>
<dbReference type="GO" id="GO:0000155">
    <property type="term" value="F:phosphorelay sensor kinase activity"/>
    <property type="evidence" value="ECO:0007669"/>
    <property type="project" value="InterPro"/>
</dbReference>
<dbReference type="InterPro" id="IPR029016">
    <property type="entry name" value="GAF-like_dom_sf"/>
</dbReference>
<evidence type="ECO:0000313" key="17">
    <source>
        <dbReference type="Proteomes" id="UP000243650"/>
    </source>
</evidence>
<dbReference type="Proteomes" id="UP000243650">
    <property type="component" value="Unassembled WGS sequence"/>
</dbReference>
<comment type="subcellular location">
    <subcellularLocation>
        <location evidence="2">Cell membrane</location>
        <topology evidence="2">Multi-pass membrane protein</topology>
    </subcellularLocation>
</comment>
<evidence type="ECO:0000256" key="3">
    <source>
        <dbReference type="ARBA" id="ARBA00012438"/>
    </source>
</evidence>
<sequence>MSTELLIVMFERLGIIVMVAFVMTRIPFIRKMIDQHAVTRKQQIGAMLLFGFFGIIGTYTGVVITTGEAGYTMWFSPLAEDEAIVNARVIGIVAAGLLGGWKIGLGAGIIAGGHRALLGGFTGIACGLSAVLSGVLAGLASRYMKRGSNLSLPVTLAVGMTAEAMQMALILGISRPFEQAQALVGMIGMPMILANGVGAMVFVLIIRNVIKEEEKQSAMQSGRALRIAEETTRYMRHGLTPESAADTCRILLREAGASAVSMTNGTHVLSYRGDGEDRCRPGLPIQTEATKQVIQNGNLYTGVLEEDDAGFTDHPRMAVIAPLKQRDRVVGTLKFYYRNPRDASPVELELIRGLAKLLSGQLEAARAEALEKLAHETEVKALQAQVSPHFLFNALNIIVSMIRTNPERARKLLLSLSAFFRQNLAGVHREQITLEEELRHVRSYLDIQSARFDEALEIDLAVDPALLGQRVPIFSLQPLVENAFHHGRTAGETPFYIHIGAALENGLVQLTVRDNGRGITEERQAELLQKPVHSENGTGIGLYNLQQRVQDLFPKTGALAITSGPDMGTEVRITLSEWEGESDHETDTRSIG</sequence>
<proteinExistence type="predicted"/>
<dbReference type="PROSITE" id="PS50109">
    <property type="entry name" value="HIS_KIN"/>
    <property type="match status" value="1"/>
</dbReference>
<evidence type="ECO:0000256" key="4">
    <source>
        <dbReference type="ARBA" id="ARBA00022475"/>
    </source>
</evidence>
<dbReference type="Pfam" id="PF13492">
    <property type="entry name" value="GAF_3"/>
    <property type="match status" value="1"/>
</dbReference>
<keyword evidence="7 14" id="KW-0812">Transmembrane</keyword>
<evidence type="ECO:0000256" key="14">
    <source>
        <dbReference type="SAM" id="Phobius"/>
    </source>
</evidence>
<evidence type="ECO:0000259" key="15">
    <source>
        <dbReference type="PROSITE" id="PS50109"/>
    </source>
</evidence>
<dbReference type="Pfam" id="PF07694">
    <property type="entry name" value="5TM-5TMR_LYT"/>
    <property type="match status" value="1"/>
</dbReference>
<dbReference type="OrthoDB" id="9776552at2"/>
<evidence type="ECO:0000256" key="11">
    <source>
        <dbReference type="ARBA" id="ARBA00022989"/>
    </source>
</evidence>
<reference evidence="16 17" key="1">
    <citation type="submission" date="2018-03" db="EMBL/GenBank/DDBJ databases">
        <title>Bacillus urumqiensis sp. nov., a moderately haloalkaliphilic bacterium isolated from a salt lake.</title>
        <authorList>
            <person name="Zhao B."/>
            <person name="Liao Z."/>
        </authorList>
    </citation>
    <scope>NUCLEOTIDE SEQUENCE [LARGE SCALE GENOMIC DNA]</scope>
    <source>
        <strain evidence="16 17">BZ-SZ-XJ18</strain>
    </source>
</reference>
<evidence type="ECO:0000256" key="6">
    <source>
        <dbReference type="ARBA" id="ARBA00022679"/>
    </source>
</evidence>
<feature type="transmembrane region" description="Helical" evidence="14">
    <location>
        <begin position="44"/>
        <end position="64"/>
    </location>
</feature>
<evidence type="ECO:0000256" key="7">
    <source>
        <dbReference type="ARBA" id="ARBA00022692"/>
    </source>
</evidence>
<feature type="transmembrane region" description="Helical" evidence="14">
    <location>
        <begin position="116"/>
        <end position="140"/>
    </location>
</feature>
<keyword evidence="4" id="KW-1003">Cell membrane</keyword>
<dbReference type="GO" id="GO:0005886">
    <property type="term" value="C:plasma membrane"/>
    <property type="evidence" value="ECO:0007669"/>
    <property type="project" value="UniProtKB-SubCell"/>
</dbReference>
<protein>
    <recommendedName>
        <fullName evidence="3">histidine kinase</fullName>
        <ecNumber evidence="3">2.7.13.3</ecNumber>
    </recommendedName>
</protein>
<evidence type="ECO:0000256" key="9">
    <source>
        <dbReference type="ARBA" id="ARBA00022777"/>
    </source>
</evidence>
<name>A0A2P6MLE4_ALKUR</name>
<feature type="domain" description="Histidine kinase" evidence="15">
    <location>
        <begin position="476"/>
        <end position="579"/>
    </location>
</feature>
<evidence type="ECO:0000313" key="16">
    <source>
        <dbReference type="EMBL" id="PRO67098.1"/>
    </source>
</evidence>
<dbReference type="Pfam" id="PF02518">
    <property type="entry name" value="HATPase_c"/>
    <property type="match status" value="1"/>
</dbReference>
<dbReference type="Pfam" id="PF06580">
    <property type="entry name" value="His_kinase"/>
    <property type="match status" value="1"/>
</dbReference>
<dbReference type="Gene3D" id="3.30.450.40">
    <property type="match status" value="1"/>
</dbReference>
<dbReference type="Gene3D" id="3.30.565.10">
    <property type="entry name" value="Histidine kinase-like ATPase, C-terminal domain"/>
    <property type="match status" value="1"/>
</dbReference>
<dbReference type="RefSeq" id="WP_105957484.1">
    <property type="nucleotide sequence ID" value="NZ_PVNS01000001.1"/>
</dbReference>
<dbReference type="InterPro" id="IPR036890">
    <property type="entry name" value="HATPase_C_sf"/>
</dbReference>
<dbReference type="SUPFAM" id="SSF55781">
    <property type="entry name" value="GAF domain-like"/>
    <property type="match status" value="1"/>
</dbReference>
<dbReference type="InterPro" id="IPR011620">
    <property type="entry name" value="Sig_transdc_His_kinase_LytS_TM"/>
</dbReference>
<dbReference type="PANTHER" id="PTHR34220">
    <property type="entry name" value="SENSOR HISTIDINE KINASE YPDA"/>
    <property type="match status" value="1"/>
</dbReference>
<keyword evidence="11 14" id="KW-1133">Transmembrane helix</keyword>
<comment type="caution">
    <text evidence="16">The sequence shown here is derived from an EMBL/GenBank/DDBJ whole genome shotgun (WGS) entry which is preliminary data.</text>
</comment>
<dbReference type="PANTHER" id="PTHR34220:SF7">
    <property type="entry name" value="SENSOR HISTIDINE KINASE YPDA"/>
    <property type="match status" value="1"/>
</dbReference>
<keyword evidence="8" id="KW-0547">Nucleotide-binding</keyword>
<dbReference type="InterPro" id="IPR005467">
    <property type="entry name" value="His_kinase_dom"/>
</dbReference>
<organism evidence="16 17">
    <name type="scientific">Alkalicoccus urumqiensis</name>
    <name type="common">Bacillus urumqiensis</name>
    <dbReference type="NCBI Taxonomy" id="1548213"/>
    <lineage>
        <taxon>Bacteria</taxon>
        <taxon>Bacillati</taxon>
        <taxon>Bacillota</taxon>
        <taxon>Bacilli</taxon>
        <taxon>Bacillales</taxon>
        <taxon>Bacillaceae</taxon>
        <taxon>Alkalicoccus</taxon>
    </lineage>
</organism>
<dbReference type="InterPro" id="IPR010559">
    <property type="entry name" value="Sig_transdc_His_kin_internal"/>
</dbReference>
<evidence type="ECO:0000256" key="5">
    <source>
        <dbReference type="ARBA" id="ARBA00022553"/>
    </source>
</evidence>
<dbReference type="InterPro" id="IPR003594">
    <property type="entry name" value="HATPase_dom"/>
</dbReference>
<feature type="transmembrane region" description="Helical" evidence="14">
    <location>
        <begin position="183"/>
        <end position="206"/>
    </location>
</feature>
<dbReference type="SUPFAM" id="SSF55874">
    <property type="entry name" value="ATPase domain of HSP90 chaperone/DNA topoisomerase II/histidine kinase"/>
    <property type="match status" value="1"/>
</dbReference>
<keyword evidence="5" id="KW-0597">Phosphoprotein</keyword>
<evidence type="ECO:0000256" key="10">
    <source>
        <dbReference type="ARBA" id="ARBA00022840"/>
    </source>
</evidence>
<keyword evidence="10" id="KW-0067">ATP-binding</keyword>
<keyword evidence="12" id="KW-0902">Two-component regulatory system</keyword>
<dbReference type="AlphaFoldDB" id="A0A2P6MLE4"/>
<keyword evidence="13 14" id="KW-0472">Membrane</keyword>
<feature type="transmembrane region" description="Helical" evidence="14">
    <location>
        <begin position="84"/>
        <end position="104"/>
    </location>
</feature>
<feature type="transmembrane region" description="Helical" evidence="14">
    <location>
        <begin position="6"/>
        <end position="23"/>
    </location>
</feature>
<dbReference type="GO" id="GO:0005524">
    <property type="term" value="F:ATP binding"/>
    <property type="evidence" value="ECO:0007669"/>
    <property type="project" value="UniProtKB-KW"/>
</dbReference>
<keyword evidence="6" id="KW-0808">Transferase</keyword>
<evidence type="ECO:0000256" key="1">
    <source>
        <dbReference type="ARBA" id="ARBA00000085"/>
    </source>
</evidence>
<gene>
    <name evidence="16" type="ORF">C6I21_00585</name>
</gene>
<evidence type="ECO:0000256" key="2">
    <source>
        <dbReference type="ARBA" id="ARBA00004651"/>
    </source>
</evidence>
<dbReference type="EC" id="2.7.13.3" evidence="3"/>
<feature type="transmembrane region" description="Helical" evidence="14">
    <location>
        <begin position="152"/>
        <end position="171"/>
    </location>
</feature>
<evidence type="ECO:0000256" key="8">
    <source>
        <dbReference type="ARBA" id="ARBA00022741"/>
    </source>
</evidence>
<dbReference type="InterPro" id="IPR003018">
    <property type="entry name" value="GAF"/>
</dbReference>